<comment type="catalytic activity">
    <reaction evidence="13">
        <text>a beta-D-Gal-(1-&gt;4)-beta-D-Glc-(1&lt;-&gt;1)-Cer(d18:1(4E)) + UDP-N-acetyl-alpha-D-glucosamine = a beta-D-GlcNAc-(1-&gt;3)-beta-D-Gal-(1-&gt;4)-beta-D-Glc-(1&lt;-&gt;1)-Cer(d18:1(4E)) + UDP + H(+)</text>
        <dbReference type="Rhea" id="RHEA:13905"/>
        <dbReference type="ChEBI" id="CHEBI:15378"/>
        <dbReference type="ChEBI" id="CHEBI:17103"/>
        <dbReference type="ChEBI" id="CHEBI:17950"/>
        <dbReference type="ChEBI" id="CHEBI:57705"/>
        <dbReference type="ChEBI" id="CHEBI:58223"/>
        <dbReference type="EC" id="2.4.1.206"/>
    </reaction>
    <physiologicalReaction direction="left-to-right" evidence="13">
        <dbReference type="Rhea" id="RHEA:13906"/>
    </physiologicalReaction>
</comment>
<sequence length="377" mass="44204">MFVNLRKFRKCKIFQLTVTWFVLSMTIVCWEDLDERVVSHLKSYLYRYLINNYSFINSSFFTSQEKAQILNTYPYLINNEHKCEKEDVLLLLFVKSSPNNVDRRHSIRLTWGNEMYILQTLGVRMRVVFALGVHEQHQQRGYIQRELISEARRYKDLVQQDFADTFHNLTVKLVLQFQWAYTYCRQARFVMSTDDDMFIHMPNLVHYLQGLSSRDVHDLWVGRVHKGSPPVRHRKSKYYVPYEMYPWISYPDYTAGAAYVVSRDIMHKIYQATMTLHTTLPIDDVFMGIFASTIGVSPQDHAYFSGEGKAPYHPCIYDKMITSHGHVSDIHYLWKISTSPQNVNVSTGLMGKLYCTVMKAVLLCKPYSTYSCIAAFS</sequence>
<accession>A0A3B3QNC0</accession>
<name>A0A3B3QNC0_9TELE</name>
<keyword evidence="10" id="KW-0472">Membrane</keyword>
<dbReference type="RefSeq" id="XP_023700063.1">
    <property type="nucleotide sequence ID" value="XM_023844295.2"/>
</dbReference>
<dbReference type="GeneID" id="111860520"/>
<keyword evidence="11" id="KW-0325">Glycoprotein</keyword>
<reference evidence="15" key="2">
    <citation type="submission" date="2025-09" db="UniProtKB">
        <authorList>
            <consortium name="Ensembl"/>
        </authorList>
    </citation>
    <scope>IDENTIFICATION</scope>
</reference>
<dbReference type="OrthoDB" id="115198at2759"/>
<dbReference type="InterPro" id="IPR002659">
    <property type="entry name" value="Glyco_trans_31"/>
</dbReference>
<evidence type="ECO:0000256" key="7">
    <source>
        <dbReference type="ARBA" id="ARBA00022968"/>
    </source>
</evidence>
<keyword evidence="6" id="KW-0812">Transmembrane</keyword>
<evidence type="ECO:0000256" key="4">
    <source>
        <dbReference type="ARBA" id="ARBA00022676"/>
    </source>
</evidence>
<dbReference type="FunFam" id="3.90.550.50:FF:000019">
    <property type="entry name" value="Hexosyltransferase"/>
    <property type="match status" value="1"/>
</dbReference>
<dbReference type="EC" id="2.4.1.-" evidence="14"/>
<keyword evidence="8" id="KW-1133">Transmembrane helix</keyword>
<gene>
    <name evidence="15" type="primary">B3GNT5</name>
</gene>
<evidence type="ECO:0000256" key="11">
    <source>
        <dbReference type="ARBA" id="ARBA00023180"/>
    </source>
</evidence>
<evidence type="ECO:0000256" key="13">
    <source>
        <dbReference type="ARBA" id="ARBA00049239"/>
    </source>
</evidence>
<evidence type="ECO:0000256" key="6">
    <source>
        <dbReference type="ARBA" id="ARBA00022692"/>
    </source>
</evidence>
<keyword evidence="4 14" id="KW-0328">Glycosyltransferase</keyword>
<evidence type="ECO:0000256" key="10">
    <source>
        <dbReference type="ARBA" id="ARBA00023136"/>
    </source>
</evidence>
<dbReference type="GO" id="GO:0047256">
    <property type="term" value="F:lactosylceramide 1,3-N-acetyl-beta-D-glucosaminyltransferase activity"/>
    <property type="evidence" value="ECO:0007669"/>
    <property type="project" value="UniProtKB-EC"/>
</dbReference>
<dbReference type="GO" id="GO:0000139">
    <property type="term" value="C:Golgi membrane"/>
    <property type="evidence" value="ECO:0007669"/>
    <property type="project" value="UniProtKB-SubCell"/>
</dbReference>
<evidence type="ECO:0000313" key="16">
    <source>
        <dbReference type="Proteomes" id="UP000261540"/>
    </source>
</evidence>
<evidence type="ECO:0000256" key="12">
    <source>
        <dbReference type="ARBA" id="ARBA00048750"/>
    </source>
</evidence>
<evidence type="ECO:0000256" key="3">
    <source>
        <dbReference type="ARBA" id="ARBA00008661"/>
    </source>
</evidence>
<dbReference type="GeneTree" id="ENSGT00940000159676"/>
<dbReference type="PANTHER" id="PTHR11214">
    <property type="entry name" value="BETA-1,3-N-ACETYLGLUCOSAMINYLTRANSFERASE"/>
    <property type="match status" value="1"/>
</dbReference>
<evidence type="ECO:0000313" key="15">
    <source>
        <dbReference type="Ensembl" id="ENSPKIP00000006931.1"/>
    </source>
</evidence>
<evidence type="ECO:0000256" key="9">
    <source>
        <dbReference type="ARBA" id="ARBA00023034"/>
    </source>
</evidence>
<dbReference type="Gene3D" id="3.90.550.50">
    <property type="match status" value="1"/>
</dbReference>
<dbReference type="Pfam" id="PF01762">
    <property type="entry name" value="Galactosyl_T"/>
    <property type="match status" value="1"/>
</dbReference>
<dbReference type="KEGG" id="pki:111860520"/>
<proteinExistence type="inferred from homology"/>
<keyword evidence="5" id="KW-0808">Transferase</keyword>
<dbReference type="STRING" id="1676925.ENSPKIP00000006931"/>
<keyword evidence="9 14" id="KW-0333">Golgi apparatus</keyword>
<evidence type="ECO:0000256" key="14">
    <source>
        <dbReference type="RuleBase" id="RU363063"/>
    </source>
</evidence>
<reference evidence="15" key="1">
    <citation type="submission" date="2025-08" db="UniProtKB">
        <authorList>
            <consortium name="Ensembl"/>
        </authorList>
    </citation>
    <scope>IDENTIFICATION</scope>
</reference>
<dbReference type="AlphaFoldDB" id="A0A3B3QNC0"/>
<keyword evidence="16" id="KW-1185">Reference proteome</keyword>
<dbReference type="CTD" id="336526"/>
<keyword evidence="7" id="KW-0735">Signal-anchor</keyword>
<comment type="pathway">
    <text evidence="2">Protein modification; protein glycosylation.</text>
</comment>
<comment type="similarity">
    <text evidence="3 14">Belongs to the glycosyltransferase 31 family.</text>
</comment>
<comment type="subcellular location">
    <subcellularLocation>
        <location evidence="1 14">Golgi apparatus membrane</location>
        <topology evidence="1 14">Single-pass type II membrane protein</topology>
    </subcellularLocation>
</comment>
<dbReference type="GO" id="GO:0030148">
    <property type="term" value="P:sphingolipid biosynthetic process"/>
    <property type="evidence" value="ECO:0007669"/>
    <property type="project" value="UniProtKB-ARBA"/>
</dbReference>
<evidence type="ECO:0000256" key="1">
    <source>
        <dbReference type="ARBA" id="ARBA00004323"/>
    </source>
</evidence>
<evidence type="ECO:0000256" key="5">
    <source>
        <dbReference type="ARBA" id="ARBA00022679"/>
    </source>
</evidence>
<comment type="catalytic activity">
    <reaction evidence="12">
        <text>a neolactoside nLc4Cer(d18:1(4E)) + UDP-N-acetyl-alpha-D-glucosamine = a neolactoside IV(3)-beta-GlcNAc-nLc4Cer(d18:1(4E)) + UDP + H(+)</text>
        <dbReference type="Rhea" id="RHEA:23004"/>
        <dbReference type="ChEBI" id="CHEBI:15378"/>
        <dbReference type="ChEBI" id="CHEBI:17006"/>
        <dbReference type="ChEBI" id="CHEBI:57705"/>
        <dbReference type="ChEBI" id="CHEBI:58223"/>
        <dbReference type="ChEBI" id="CHEBI:142448"/>
    </reaction>
    <physiologicalReaction direction="left-to-right" evidence="12">
        <dbReference type="Rhea" id="RHEA:23005"/>
    </physiologicalReaction>
</comment>
<dbReference type="PANTHER" id="PTHR11214:SF21">
    <property type="entry name" value="LACTOSYLCERAMIDE 1,3-N-ACETYL-BETA-D-GLUCOSAMINYLTRANSFERASE"/>
    <property type="match status" value="1"/>
</dbReference>
<evidence type="ECO:0000256" key="8">
    <source>
        <dbReference type="ARBA" id="ARBA00022989"/>
    </source>
</evidence>
<evidence type="ECO:0000256" key="2">
    <source>
        <dbReference type="ARBA" id="ARBA00004922"/>
    </source>
</evidence>
<dbReference type="GO" id="GO:0006493">
    <property type="term" value="P:protein O-linked glycosylation"/>
    <property type="evidence" value="ECO:0007669"/>
    <property type="project" value="TreeGrafter"/>
</dbReference>
<protein>
    <recommendedName>
        <fullName evidence="14">Hexosyltransferase</fullName>
        <ecNumber evidence="14">2.4.1.-</ecNumber>
    </recommendedName>
</protein>
<dbReference type="Ensembl" id="ENSPKIT00000030968.1">
    <property type="protein sequence ID" value="ENSPKIP00000006931.1"/>
    <property type="gene ID" value="ENSPKIG00000023024.1"/>
</dbReference>
<organism evidence="15 16">
    <name type="scientific">Paramormyrops kingsleyae</name>
    <dbReference type="NCBI Taxonomy" id="1676925"/>
    <lineage>
        <taxon>Eukaryota</taxon>
        <taxon>Metazoa</taxon>
        <taxon>Chordata</taxon>
        <taxon>Craniata</taxon>
        <taxon>Vertebrata</taxon>
        <taxon>Euteleostomi</taxon>
        <taxon>Actinopterygii</taxon>
        <taxon>Neopterygii</taxon>
        <taxon>Teleostei</taxon>
        <taxon>Osteoglossocephala</taxon>
        <taxon>Osteoglossomorpha</taxon>
        <taxon>Osteoglossiformes</taxon>
        <taxon>Mormyridae</taxon>
        <taxon>Paramormyrops</taxon>
    </lineage>
</organism>
<dbReference type="Proteomes" id="UP000261540">
    <property type="component" value="Unplaced"/>
</dbReference>